<reference evidence="18 19" key="1">
    <citation type="submission" date="2019-07" db="EMBL/GenBank/DDBJ databases">
        <title>Whole genome shotgun sequence of Aneurinibacillus danicus NBRC 102444.</title>
        <authorList>
            <person name="Hosoyama A."/>
            <person name="Uohara A."/>
            <person name="Ohji S."/>
            <person name="Ichikawa N."/>
        </authorList>
    </citation>
    <scope>NUCLEOTIDE SEQUENCE [LARGE SCALE GENOMIC DNA]</scope>
    <source>
        <strain evidence="18 19">NBRC 102444</strain>
    </source>
</reference>
<dbReference type="InterPro" id="IPR036097">
    <property type="entry name" value="HisK_dim/P_sf"/>
</dbReference>
<dbReference type="GO" id="GO:0030295">
    <property type="term" value="F:protein kinase activator activity"/>
    <property type="evidence" value="ECO:0007669"/>
    <property type="project" value="TreeGrafter"/>
</dbReference>
<dbReference type="FunFam" id="3.30.565.10:FF:000023">
    <property type="entry name" value="PAS domain-containing sensor histidine kinase"/>
    <property type="match status" value="1"/>
</dbReference>
<dbReference type="GO" id="GO:0007234">
    <property type="term" value="P:osmosensory signaling via phosphorelay pathway"/>
    <property type="evidence" value="ECO:0007669"/>
    <property type="project" value="TreeGrafter"/>
</dbReference>
<evidence type="ECO:0000256" key="6">
    <source>
        <dbReference type="ARBA" id="ARBA00022553"/>
    </source>
</evidence>
<protein>
    <recommendedName>
        <fullName evidence="4">histidine kinase</fullName>
        <ecNumber evidence="4">2.7.13.3</ecNumber>
    </recommendedName>
</protein>
<dbReference type="SUPFAM" id="SSF55874">
    <property type="entry name" value="ATPase domain of HSP90 chaperone/DNA topoisomerase II/histidine kinase"/>
    <property type="match status" value="1"/>
</dbReference>
<evidence type="ECO:0000259" key="16">
    <source>
        <dbReference type="PROSITE" id="PS50109"/>
    </source>
</evidence>
<dbReference type="Gene3D" id="6.10.340.10">
    <property type="match status" value="1"/>
</dbReference>
<dbReference type="PROSITE" id="PS50885">
    <property type="entry name" value="HAMP"/>
    <property type="match status" value="1"/>
</dbReference>
<dbReference type="EC" id="2.7.13.3" evidence="4"/>
<dbReference type="GO" id="GO:0045121">
    <property type="term" value="C:membrane raft"/>
    <property type="evidence" value="ECO:0007669"/>
    <property type="project" value="UniProtKB-SubCell"/>
</dbReference>
<keyword evidence="19" id="KW-1185">Reference proteome</keyword>
<dbReference type="RefSeq" id="WP_246147241.1">
    <property type="nucleotide sequence ID" value="NZ_BJXX01000052.1"/>
</dbReference>
<keyword evidence="12 15" id="KW-1133">Transmembrane helix</keyword>
<dbReference type="SUPFAM" id="SSF158472">
    <property type="entry name" value="HAMP domain-like"/>
    <property type="match status" value="1"/>
</dbReference>
<proteinExistence type="predicted"/>
<evidence type="ECO:0000313" key="18">
    <source>
        <dbReference type="EMBL" id="GEN33763.1"/>
    </source>
</evidence>
<dbReference type="Pfam" id="PF02518">
    <property type="entry name" value="HATPase_c"/>
    <property type="match status" value="1"/>
</dbReference>
<sequence>MLNRVVFKLWITIIGLVAVVLTVLSLTLMSFLDEFYERQRTEDLKQLAQNMAHVILVYKDSEKTLNIARELVDVYDTRMVLTGSLGNYNQDSAAPNNASIPEVRPEEFLKHPVLRQARDNDRIAVTRDFFSVLPPKSSVPHYEEFVVVAVPLHSQGLNSELILYQTMEELRETTYKTTRLIFYAAAIGIILTTFFAFFLSSRVTQPLRSMKEAADSYARGDFSTQISIRTNDEIGDLASTFNHMAGRLNDLIVALSREKEQVASVLKSMVDGVMTFDRNGHIIVTNPPADELLKAWEYEQGGAEAEEDESDQGKGLPPSMRSILEQVVKNEEEVVTDVIVQGRIYAVVMAPLYDDAQVRGAVAVLRDMTQERRLDKLRKDFVANVSHELRTPLVMLQGYSEAIIDDIAESQEEKKELAQIIYDESLRMSRLVNELLDLARMEAGHIPLEIQPANLLQLEDKVIRKFGGVAKEQGIHLQLDWQAADGTFYFDNDRMEQVLTNLVDNAIRHTGHGGTVTLRTFIQDEMYTIEVTDTGSGIPAEDLPFVFERFYKADKARTRGRAGTGLGLSIVKNIVQGHHGTITVRSKLGEGTTFSIQLPTQPEEGKHG</sequence>
<dbReference type="PANTHER" id="PTHR42878:SF3">
    <property type="entry name" value="HISTIDINE PROTEIN KINASE SAES"/>
    <property type="match status" value="1"/>
</dbReference>
<evidence type="ECO:0000256" key="11">
    <source>
        <dbReference type="ARBA" id="ARBA00022840"/>
    </source>
</evidence>
<dbReference type="SMART" id="SM00388">
    <property type="entry name" value="HisKA"/>
    <property type="match status" value="1"/>
</dbReference>
<keyword evidence="10 18" id="KW-0418">Kinase</keyword>
<evidence type="ECO:0000256" key="14">
    <source>
        <dbReference type="ARBA" id="ARBA00023136"/>
    </source>
</evidence>
<keyword evidence="14 15" id="KW-0472">Membrane</keyword>
<feature type="transmembrane region" description="Helical" evidence="15">
    <location>
        <begin position="6"/>
        <end position="32"/>
    </location>
</feature>
<dbReference type="GO" id="GO:0000155">
    <property type="term" value="F:phosphorelay sensor kinase activity"/>
    <property type="evidence" value="ECO:0007669"/>
    <property type="project" value="InterPro"/>
</dbReference>
<dbReference type="InterPro" id="IPR050351">
    <property type="entry name" value="BphY/WalK/GraS-like"/>
</dbReference>
<dbReference type="InterPro" id="IPR003594">
    <property type="entry name" value="HATPase_dom"/>
</dbReference>
<dbReference type="CDD" id="cd00075">
    <property type="entry name" value="HATPase"/>
    <property type="match status" value="1"/>
</dbReference>
<dbReference type="SUPFAM" id="SSF55785">
    <property type="entry name" value="PYP-like sensor domain (PAS domain)"/>
    <property type="match status" value="1"/>
</dbReference>
<dbReference type="PROSITE" id="PS50109">
    <property type="entry name" value="HIS_KIN"/>
    <property type="match status" value="1"/>
</dbReference>
<comment type="caution">
    <text evidence="18">The sequence shown here is derived from an EMBL/GenBank/DDBJ whole genome shotgun (WGS) entry which is preliminary data.</text>
</comment>
<dbReference type="PRINTS" id="PR00344">
    <property type="entry name" value="BCTRLSENSOR"/>
</dbReference>
<dbReference type="GO" id="GO:0005524">
    <property type="term" value="F:ATP binding"/>
    <property type="evidence" value="ECO:0007669"/>
    <property type="project" value="UniProtKB-KW"/>
</dbReference>
<evidence type="ECO:0000256" key="9">
    <source>
        <dbReference type="ARBA" id="ARBA00022741"/>
    </source>
</evidence>
<accession>A0A511V7U3</accession>
<evidence type="ECO:0000256" key="4">
    <source>
        <dbReference type="ARBA" id="ARBA00012438"/>
    </source>
</evidence>
<evidence type="ECO:0000256" key="10">
    <source>
        <dbReference type="ARBA" id="ARBA00022777"/>
    </source>
</evidence>
<evidence type="ECO:0000256" key="8">
    <source>
        <dbReference type="ARBA" id="ARBA00022692"/>
    </source>
</evidence>
<keyword evidence="11" id="KW-0067">ATP-binding</keyword>
<keyword evidence="7" id="KW-0808">Transferase</keyword>
<keyword evidence="8 15" id="KW-0812">Transmembrane</keyword>
<name>A0A511V7U3_9BACL</name>
<keyword evidence="6" id="KW-0597">Phosphoprotein</keyword>
<feature type="domain" description="HAMP" evidence="17">
    <location>
        <begin position="201"/>
        <end position="253"/>
    </location>
</feature>
<evidence type="ECO:0000256" key="3">
    <source>
        <dbReference type="ARBA" id="ARBA00004651"/>
    </source>
</evidence>
<feature type="domain" description="Histidine kinase" evidence="16">
    <location>
        <begin position="384"/>
        <end position="602"/>
    </location>
</feature>
<organism evidence="18 19">
    <name type="scientific">Aneurinibacillus danicus</name>
    <dbReference type="NCBI Taxonomy" id="267746"/>
    <lineage>
        <taxon>Bacteria</taxon>
        <taxon>Bacillati</taxon>
        <taxon>Bacillota</taxon>
        <taxon>Bacilli</taxon>
        <taxon>Bacillales</taxon>
        <taxon>Paenibacillaceae</taxon>
        <taxon>Aneurinibacillus group</taxon>
        <taxon>Aneurinibacillus</taxon>
    </lineage>
</organism>
<feature type="transmembrane region" description="Helical" evidence="15">
    <location>
        <begin position="180"/>
        <end position="199"/>
    </location>
</feature>
<dbReference type="EMBL" id="BJXX01000052">
    <property type="protein sequence ID" value="GEN33763.1"/>
    <property type="molecule type" value="Genomic_DNA"/>
</dbReference>
<dbReference type="SMART" id="SM00304">
    <property type="entry name" value="HAMP"/>
    <property type="match status" value="1"/>
</dbReference>
<dbReference type="InterPro" id="IPR003661">
    <property type="entry name" value="HisK_dim/P_dom"/>
</dbReference>
<dbReference type="InterPro" id="IPR041328">
    <property type="entry name" value="HisK_sensor"/>
</dbReference>
<evidence type="ECO:0000256" key="1">
    <source>
        <dbReference type="ARBA" id="ARBA00000085"/>
    </source>
</evidence>
<dbReference type="Gene3D" id="1.10.287.130">
    <property type="match status" value="1"/>
</dbReference>
<dbReference type="CDD" id="cd00082">
    <property type="entry name" value="HisKA"/>
    <property type="match status" value="1"/>
</dbReference>
<dbReference type="FunFam" id="1.10.287.130:FF:000001">
    <property type="entry name" value="Two-component sensor histidine kinase"/>
    <property type="match status" value="1"/>
</dbReference>
<dbReference type="GO" id="GO:0000156">
    <property type="term" value="F:phosphorelay response regulator activity"/>
    <property type="evidence" value="ECO:0007669"/>
    <property type="project" value="TreeGrafter"/>
</dbReference>
<evidence type="ECO:0000256" key="2">
    <source>
        <dbReference type="ARBA" id="ARBA00004314"/>
    </source>
</evidence>
<keyword evidence="9" id="KW-0547">Nucleotide-binding</keyword>
<dbReference type="Pfam" id="PF18698">
    <property type="entry name" value="HisK_sensor"/>
    <property type="match status" value="1"/>
</dbReference>
<dbReference type="InterPro" id="IPR036890">
    <property type="entry name" value="HATPase_C_sf"/>
</dbReference>
<dbReference type="InterPro" id="IPR003660">
    <property type="entry name" value="HAMP_dom"/>
</dbReference>
<dbReference type="Pfam" id="PF00512">
    <property type="entry name" value="HisKA"/>
    <property type="match status" value="1"/>
</dbReference>
<keyword evidence="5" id="KW-1003">Cell membrane</keyword>
<dbReference type="Pfam" id="PF00672">
    <property type="entry name" value="HAMP"/>
    <property type="match status" value="1"/>
</dbReference>
<dbReference type="GO" id="GO:0005886">
    <property type="term" value="C:plasma membrane"/>
    <property type="evidence" value="ECO:0007669"/>
    <property type="project" value="UniProtKB-SubCell"/>
</dbReference>
<evidence type="ECO:0000256" key="15">
    <source>
        <dbReference type="SAM" id="Phobius"/>
    </source>
</evidence>
<evidence type="ECO:0000256" key="5">
    <source>
        <dbReference type="ARBA" id="ARBA00022475"/>
    </source>
</evidence>
<dbReference type="InterPro" id="IPR005467">
    <property type="entry name" value="His_kinase_dom"/>
</dbReference>
<comment type="subcellular location">
    <subcellularLocation>
        <location evidence="3">Cell membrane</location>
        <topology evidence="3">Multi-pass membrane protein</topology>
    </subcellularLocation>
    <subcellularLocation>
        <location evidence="2">Membrane raft</location>
        <topology evidence="2">Multi-pass membrane protein</topology>
    </subcellularLocation>
</comment>
<evidence type="ECO:0000256" key="12">
    <source>
        <dbReference type="ARBA" id="ARBA00022989"/>
    </source>
</evidence>
<evidence type="ECO:0000313" key="19">
    <source>
        <dbReference type="Proteomes" id="UP000321157"/>
    </source>
</evidence>
<dbReference type="CDD" id="cd06225">
    <property type="entry name" value="HAMP"/>
    <property type="match status" value="1"/>
</dbReference>
<evidence type="ECO:0000259" key="17">
    <source>
        <dbReference type="PROSITE" id="PS50885"/>
    </source>
</evidence>
<keyword evidence="13" id="KW-0902">Two-component regulatory system</keyword>
<dbReference type="Gene3D" id="3.30.450.20">
    <property type="entry name" value="PAS domain"/>
    <property type="match status" value="1"/>
</dbReference>
<dbReference type="Proteomes" id="UP000321157">
    <property type="component" value="Unassembled WGS sequence"/>
</dbReference>
<evidence type="ECO:0000256" key="13">
    <source>
        <dbReference type="ARBA" id="ARBA00023012"/>
    </source>
</evidence>
<dbReference type="PANTHER" id="PTHR42878">
    <property type="entry name" value="TWO-COMPONENT HISTIDINE KINASE"/>
    <property type="match status" value="1"/>
</dbReference>
<dbReference type="SMART" id="SM00387">
    <property type="entry name" value="HATPase_c"/>
    <property type="match status" value="1"/>
</dbReference>
<dbReference type="SUPFAM" id="SSF47384">
    <property type="entry name" value="Homodimeric domain of signal transducing histidine kinase"/>
    <property type="match status" value="1"/>
</dbReference>
<dbReference type="InterPro" id="IPR035965">
    <property type="entry name" value="PAS-like_dom_sf"/>
</dbReference>
<evidence type="ECO:0000256" key="7">
    <source>
        <dbReference type="ARBA" id="ARBA00022679"/>
    </source>
</evidence>
<comment type="catalytic activity">
    <reaction evidence="1">
        <text>ATP + protein L-histidine = ADP + protein N-phospho-L-histidine.</text>
        <dbReference type="EC" id="2.7.13.3"/>
    </reaction>
</comment>
<dbReference type="AlphaFoldDB" id="A0A511V7U3"/>
<gene>
    <name evidence="18" type="primary">resE</name>
    <name evidence="18" type="ORF">ADA01nite_12230</name>
</gene>
<dbReference type="InterPro" id="IPR004358">
    <property type="entry name" value="Sig_transdc_His_kin-like_C"/>
</dbReference>
<dbReference type="Gene3D" id="3.30.565.10">
    <property type="entry name" value="Histidine kinase-like ATPase, C-terminal domain"/>
    <property type="match status" value="1"/>
</dbReference>